<name>A0A285X504_9FLAO</name>
<dbReference type="Proteomes" id="UP000219193">
    <property type="component" value="Unassembled WGS sequence"/>
</dbReference>
<keyword evidence="8" id="KW-0106">Calcium</keyword>
<evidence type="ECO:0000256" key="2">
    <source>
        <dbReference type="ARBA" id="ARBA00008061"/>
    </source>
</evidence>
<dbReference type="NCBIfam" id="NF006970">
    <property type="entry name" value="PRK09441.1-3"/>
    <property type="match status" value="1"/>
</dbReference>
<keyword evidence="6" id="KW-0326">Glycosidase</keyword>
<evidence type="ECO:0000256" key="1">
    <source>
        <dbReference type="ARBA" id="ARBA00001913"/>
    </source>
</evidence>
<dbReference type="GO" id="GO:0004553">
    <property type="term" value="F:hydrolase activity, hydrolyzing O-glycosyl compounds"/>
    <property type="evidence" value="ECO:0007669"/>
    <property type="project" value="InterPro"/>
</dbReference>
<dbReference type="InterPro" id="IPR015237">
    <property type="entry name" value="Alpha-amylase_C_pro"/>
</dbReference>
<evidence type="ECO:0000256" key="3">
    <source>
        <dbReference type="ARBA" id="ARBA00022723"/>
    </source>
</evidence>
<keyword evidence="5" id="KW-0119">Carbohydrate metabolism</keyword>
<dbReference type="OrthoDB" id="9806009at2"/>
<dbReference type="AlphaFoldDB" id="A0A285X504"/>
<feature type="active site" description="Proton donor" evidence="7">
    <location>
        <position position="275"/>
    </location>
</feature>
<reference evidence="13" key="1">
    <citation type="submission" date="2017-09" db="EMBL/GenBank/DDBJ databases">
        <authorList>
            <person name="Varghese N."/>
            <person name="Submissions S."/>
        </authorList>
    </citation>
    <scope>NUCLEOTIDE SEQUENCE [LARGE SCALE GENOMIC DNA]</scope>
    <source>
        <strain evidence="13">CGMCC 1.12641</strain>
    </source>
</reference>
<dbReference type="InterPro" id="IPR013780">
    <property type="entry name" value="Glyco_hydro_b"/>
</dbReference>
<organism evidence="12 13">
    <name type="scientific">Salinimicrobium sediminis</name>
    <dbReference type="NCBI Taxonomy" id="1343891"/>
    <lineage>
        <taxon>Bacteria</taxon>
        <taxon>Pseudomonadati</taxon>
        <taxon>Bacteroidota</taxon>
        <taxon>Flavobacteriia</taxon>
        <taxon>Flavobacteriales</taxon>
        <taxon>Flavobacteriaceae</taxon>
        <taxon>Salinimicrobium</taxon>
    </lineage>
</organism>
<proteinExistence type="inferred from homology"/>
<keyword evidence="3 8" id="KW-0479">Metal-binding</keyword>
<feature type="signal peptide" evidence="10">
    <location>
        <begin position="1"/>
        <end position="21"/>
    </location>
</feature>
<keyword evidence="4" id="KW-0378">Hydrolase</keyword>
<dbReference type="Gene3D" id="3.20.20.80">
    <property type="entry name" value="Glycosidases"/>
    <property type="match status" value="1"/>
</dbReference>
<gene>
    <name evidence="12" type="ORF">SAMN06296241_1982</name>
</gene>
<dbReference type="InterPro" id="IPR006047">
    <property type="entry name" value="GH13_cat_dom"/>
</dbReference>
<dbReference type="SMART" id="SM00642">
    <property type="entry name" value="Aamy"/>
    <property type="match status" value="1"/>
</dbReference>
<dbReference type="GO" id="GO:0005975">
    <property type="term" value="P:carbohydrate metabolic process"/>
    <property type="evidence" value="ECO:0007669"/>
    <property type="project" value="InterPro"/>
</dbReference>
<dbReference type="CDD" id="cd11314">
    <property type="entry name" value="AmyAc_arch_bac_plant_AmyA"/>
    <property type="match status" value="1"/>
</dbReference>
<sequence length="482" mass="54737">MKIKQYIYPFLFVLLTLGACSSDDEGTDPDPGTGGGTVDPPPAAAQPINLTDYDNGTGVMMQAFYWDVEPRHEWWDVLSEQVDEWAEAGIDRIWLPPATKGQSGGYSMGYDVSDYFDFGDYFQHGTTETRFGSRAELEDLISAAHSNGIEVIADIVINHNSGGGEQFNPYRGYNTYTLFDQEHGNASGMFNRNFEYFYPNSVSQYDPGSLFYAETNLDHHREYVQDWLWKKENSVAKYYQNVMGFDGWRFDYVLGFEPWVVKDWLDEVGGFSVVEMWDGNAGNLRNYVEETGSGAFDFSTFYKLDEAFDRFDDLTYLQKDMLWKTHPTKAVTFTANHDTEKDTNQDNYIAAANKMKAYAFILTHPGYPTIFYSDYENPSFQEELNQLILINNTIATGDFEVLYVDADEYVMQRKGTATNPGLILYINISNNIKARGDIQTKWNSTPVMDYSGNINFSTSTAADGKVQLRAPANGYAIYSIME</sequence>
<feature type="domain" description="Glycosyl hydrolase family 13 catalytic" evidence="11">
    <location>
        <begin position="58"/>
        <end position="388"/>
    </location>
</feature>
<evidence type="ECO:0000313" key="12">
    <source>
        <dbReference type="EMBL" id="SOC80433.1"/>
    </source>
</evidence>
<evidence type="ECO:0000313" key="13">
    <source>
        <dbReference type="Proteomes" id="UP000219193"/>
    </source>
</evidence>
<feature type="chain" id="PRO_5012922301" evidence="10">
    <location>
        <begin position="22"/>
        <end position="482"/>
    </location>
</feature>
<dbReference type="InterPro" id="IPR013776">
    <property type="entry name" value="A-amylase_thermo"/>
</dbReference>
<comment type="similarity">
    <text evidence="2">Belongs to the glycosyl hydrolase 13 family.</text>
</comment>
<dbReference type="PROSITE" id="PS51257">
    <property type="entry name" value="PROKAR_LIPOPROTEIN"/>
    <property type="match status" value="1"/>
</dbReference>
<evidence type="ECO:0000256" key="6">
    <source>
        <dbReference type="ARBA" id="ARBA00023295"/>
    </source>
</evidence>
<feature type="active site" description="Nucleophile" evidence="7">
    <location>
        <position position="251"/>
    </location>
</feature>
<feature type="binding site" evidence="8">
    <location>
        <position position="226"/>
    </location>
    <ligand>
        <name>Ca(2+)</name>
        <dbReference type="ChEBI" id="CHEBI:29108"/>
        <label>1</label>
    </ligand>
</feature>
<evidence type="ECO:0000256" key="4">
    <source>
        <dbReference type="ARBA" id="ARBA00022801"/>
    </source>
</evidence>
<dbReference type="Pfam" id="PF00128">
    <property type="entry name" value="Alpha-amylase"/>
    <property type="match status" value="1"/>
</dbReference>
<evidence type="ECO:0000256" key="10">
    <source>
        <dbReference type="SAM" id="SignalP"/>
    </source>
</evidence>
<evidence type="ECO:0000256" key="9">
    <source>
        <dbReference type="SAM" id="MobiDB-lite"/>
    </source>
</evidence>
<dbReference type="PANTHER" id="PTHR43447">
    <property type="entry name" value="ALPHA-AMYLASE"/>
    <property type="match status" value="1"/>
</dbReference>
<feature type="region of interest" description="Disordered" evidence="9">
    <location>
        <begin position="23"/>
        <end position="46"/>
    </location>
</feature>
<dbReference type="GO" id="GO:0005509">
    <property type="term" value="F:calcium ion binding"/>
    <property type="evidence" value="ECO:0007669"/>
    <property type="project" value="InterPro"/>
</dbReference>
<comment type="cofactor">
    <cofactor evidence="1">
        <name>Ca(2+)</name>
        <dbReference type="ChEBI" id="CHEBI:29108"/>
    </cofactor>
</comment>
<dbReference type="EMBL" id="OCMF01000002">
    <property type="protein sequence ID" value="SOC80433.1"/>
    <property type="molecule type" value="Genomic_DNA"/>
</dbReference>
<keyword evidence="10" id="KW-0732">Signal</keyword>
<feature type="binding site" evidence="8">
    <location>
        <position position="158"/>
    </location>
    <ligand>
        <name>Ca(2+)</name>
        <dbReference type="ChEBI" id="CHEBI:29108"/>
        <label>1</label>
    </ligand>
</feature>
<protein>
    <submittedName>
        <fullName evidence="12">Alpha-amylase</fullName>
    </submittedName>
</protein>
<evidence type="ECO:0000256" key="5">
    <source>
        <dbReference type="ARBA" id="ARBA00023277"/>
    </source>
</evidence>
<evidence type="ECO:0000256" key="7">
    <source>
        <dbReference type="PIRSR" id="PIRSR001021-1"/>
    </source>
</evidence>
<keyword evidence="13" id="KW-1185">Reference proteome</keyword>
<dbReference type="Pfam" id="PF09154">
    <property type="entry name" value="Alpha-amy_C_pro"/>
    <property type="match status" value="1"/>
</dbReference>
<dbReference type="PIRSF" id="PIRSF001021">
    <property type="entry name" value="Alph-amls_thrmst"/>
    <property type="match status" value="1"/>
</dbReference>
<dbReference type="InterPro" id="IPR017853">
    <property type="entry name" value="GH"/>
</dbReference>
<accession>A0A285X504</accession>
<evidence type="ECO:0000259" key="11">
    <source>
        <dbReference type="SMART" id="SM00642"/>
    </source>
</evidence>
<dbReference type="Gene3D" id="2.60.40.1180">
    <property type="entry name" value="Golgi alpha-mannosidase II"/>
    <property type="match status" value="1"/>
</dbReference>
<evidence type="ECO:0000256" key="8">
    <source>
        <dbReference type="PIRSR" id="PIRSR001021-2"/>
    </source>
</evidence>
<dbReference type="SUPFAM" id="SSF51445">
    <property type="entry name" value="(Trans)glycosidases"/>
    <property type="match status" value="1"/>
</dbReference>